<gene>
    <name evidence="1" type="ORF">CSB93_6988</name>
</gene>
<sequence>MSTETTTQQQRDELLHLLESSFRALAKADDVRTYRFDIGYAQGMLDAMDILRVADTGLFSADEMAELYERKRVIGNETVKRIEGDISN</sequence>
<name>A0A2R3IKS9_9PSED</name>
<keyword evidence="2" id="KW-1185">Reference proteome</keyword>
<dbReference type="EMBL" id="CP027167">
    <property type="protein sequence ID" value="AVK02494.1"/>
    <property type="molecule type" value="Genomic_DNA"/>
</dbReference>
<organism evidence="1 2">
    <name type="scientific">Pseudomonas paraeruginosa</name>
    <dbReference type="NCBI Taxonomy" id="2994495"/>
    <lineage>
        <taxon>Bacteria</taxon>
        <taxon>Pseudomonadati</taxon>
        <taxon>Pseudomonadota</taxon>
        <taxon>Gammaproteobacteria</taxon>
        <taxon>Pseudomonadales</taxon>
        <taxon>Pseudomonadaceae</taxon>
        <taxon>Pseudomonas</taxon>
    </lineage>
</organism>
<dbReference type="AlphaFoldDB" id="A0A2R3IKS9"/>
<keyword evidence="1" id="KW-0614">Plasmid</keyword>
<reference evidence="1 2" key="1">
    <citation type="submission" date="2018-02" db="EMBL/GenBank/DDBJ databases">
        <title>FDA/CDC Antimicrobial Resistant Isolate Bank Genome Sequencing.</title>
        <authorList>
            <person name="Benahmed F.H."/>
            <person name="Lutgring J.D."/>
            <person name="Yoo B."/>
            <person name="Machado M."/>
            <person name="Brown A."/>
            <person name="McAllister G."/>
            <person name="Perry A."/>
            <person name="Halpin A.L."/>
            <person name="Vavikolanu K."/>
            <person name="Ott S."/>
            <person name="Zhao X."/>
            <person name="Tallon L.J."/>
            <person name="Sadzewicz L."/>
            <person name="Aluvathingal J."/>
            <person name="Nadendla S."/>
            <person name="Voskania-kordi A."/>
            <person name="Simonyan V."/>
            <person name="Patel J."/>
            <person name="Shawar R.M."/>
        </authorList>
    </citation>
    <scope>NUCLEOTIDE SEQUENCE [LARGE SCALE GENOMIC DNA]</scope>
    <source>
        <strain evidence="1 2">AR_0356</strain>
        <plasmid evidence="1 2">unnamed3</plasmid>
    </source>
</reference>
<dbReference type="RefSeq" id="WP_023093810.1">
    <property type="nucleotide sequence ID" value="NZ_CP027167.1"/>
</dbReference>
<protein>
    <submittedName>
        <fullName evidence="1">Uncharacterized protein</fullName>
    </submittedName>
</protein>
<geneLocation type="plasmid" evidence="1 2">
    <name>unnamed3</name>
</geneLocation>
<accession>A0A2R3IKS9</accession>
<evidence type="ECO:0000313" key="2">
    <source>
        <dbReference type="Proteomes" id="UP000238390"/>
    </source>
</evidence>
<dbReference type="Proteomes" id="UP000238390">
    <property type="component" value="Plasmid unnamed3"/>
</dbReference>
<evidence type="ECO:0000313" key="1">
    <source>
        <dbReference type="EMBL" id="AVK02494.1"/>
    </source>
</evidence>
<proteinExistence type="predicted"/>